<dbReference type="EMBL" id="GEDC01018748">
    <property type="protein sequence ID" value="JAS18550.1"/>
    <property type="molecule type" value="Transcribed_RNA"/>
</dbReference>
<reference evidence="2" key="1">
    <citation type="submission" date="2015-12" db="EMBL/GenBank/DDBJ databases">
        <title>De novo transcriptome assembly of four potential Pierce s Disease insect vectors from Arizona vineyards.</title>
        <authorList>
            <person name="Tassone E.E."/>
        </authorList>
    </citation>
    <scope>NUCLEOTIDE SEQUENCE</scope>
</reference>
<organism evidence="2">
    <name type="scientific">Clastoptera arizonana</name>
    <name type="common">Arizona spittle bug</name>
    <dbReference type="NCBI Taxonomy" id="38151"/>
    <lineage>
        <taxon>Eukaryota</taxon>
        <taxon>Metazoa</taxon>
        <taxon>Ecdysozoa</taxon>
        <taxon>Arthropoda</taxon>
        <taxon>Hexapoda</taxon>
        <taxon>Insecta</taxon>
        <taxon>Pterygota</taxon>
        <taxon>Neoptera</taxon>
        <taxon>Paraneoptera</taxon>
        <taxon>Hemiptera</taxon>
        <taxon>Auchenorrhyncha</taxon>
        <taxon>Cercopoidea</taxon>
        <taxon>Clastopteridae</taxon>
        <taxon>Clastoptera</taxon>
    </lineage>
</organism>
<sequence>FSAEVNLGDLLEIDLNLNDVLDGSQIDVITDNNDLLDIDIEIGDLLVLDVELGSGEDADPKEDAPLAVIRVDLDPLLDATLSIDLGNGGDDTEGSGADADDSNDNDPSSEDGVDPDGSGDDGADGGANPDGTNPDKSGEASSKDSCEKIEDLVKKICCKNKKLGKPCAKSRRVRDVGEENEGEGGCGKNIDLVLSLMHNICCVAEKLCSTGCAS</sequence>
<feature type="region of interest" description="Disordered" evidence="1">
    <location>
        <begin position="84"/>
        <end position="144"/>
    </location>
</feature>
<protein>
    <submittedName>
        <fullName evidence="2">Uncharacterized protein</fullName>
    </submittedName>
</protein>
<dbReference type="AlphaFoldDB" id="A0A1B6CYJ0"/>
<gene>
    <name evidence="2" type="ORF">g.9209</name>
</gene>
<proteinExistence type="predicted"/>
<evidence type="ECO:0000256" key="1">
    <source>
        <dbReference type="SAM" id="MobiDB-lite"/>
    </source>
</evidence>
<accession>A0A1B6CYJ0</accession>
<feature type="non-terminal residue" evidence="2">
    <location>
        <position position="1"/>
    </location>
</feature>
<evidence type="ECO:0000313" key="2">
    <source>
        <dbReference type="EMBL" id="JAS18550.1"/>
    </source>
</evidence>
<feature type="compositionally biased region" description="Acidic residues" evidence="1">
    <location>
        <begin position="90"/>
        <end position="123"/>
    </location>
</feature>
<name>A0A1B6CYJ0_9HEMI</name>